<dbReference type="CDD" id="cd16913">
    <property type="entry name" value="YkuD_like"/>
    <property type="match status" value="1"/>
</dbReference>
<keyword evidence="8" id="KW-0472">Membrane</keyword>
<evidence type="ECO:0000256" key="5">
    <source>
        <dbReference type="ARBA" id="ARBA00023316"/>
    </source>
</evidence>
<dbReference type="Gene3D" id="2.40.440.10">
    <property type="entry name" value="L,D-transpeptidase catalytic domain-like"/>
    <property type="match status" value="1"/>
</dbReference>
<dbReference type="InterPro" id="IPR038063">
    <property type="entry name" value="Transpep_catalytic_dom"/>
</dbReference>
<evidence type="ECO:0000256" key="3">
    <source>
        <dbReference type="ARBA" id="ARBA00022960"/>
    </source>
</evidence>
<dbReference type="Gene3D" id="3.10.20.800">
    <property type="match status" value="1"/>
</dbReference>
<feature type="active site" description="Proton donor/acceptor" evidence="6">
    <location>
        <position position="522"/>
    </location>
</feature>
<dbReference type="RefSeq" id="WP_262065315.1">
    <property type="nucleotide sequence ID" value="NZ_JAMXOD010000004.1"/>
</dbReference>
<dbReference type="PANTHER" id="PTHR30582">
    <property type="entry name" value="L,D-TRANSPEPTIDASE"/>
    <property type="match status" value="1"/>
</dbReference>
<keyword evidence="8" id="KW-0812">Transmembrane</keyword>
<accession>A0ABT1EAJ1</accession>
<evidence type="ECO:0000256" key="6">
    <source>
        <dbReference type="PROSITE-ProRule" id="PRU01373"/>
    </source>
</evidence>
<keyword evidence="5 6" id="KW-0961">Cell wall biogenesis/degradation</keyword>
<keyword evidence="8" id="KW-1133">Transmembrane helix</keyword>
<dbReference type="InterPro" id="IPR038054">
    <property type="entry name" value="LD_TPept-like_central_sf"/>
</dbReference>
<dbReference type="SUPFAM" id="SSF141523">
    <property type="entry name" value="L,D-transpeptidase catalytic domain-like"/>
    <property type="match status" value="1"/>
</dbReference>
<dbReference type="Proteomes" id="UP001523566">
    <property type="component" value="Unassembled WGS sequence"/>
</dbReference>
<evidence type="ECO:0000256" key="7">
    <source>
        <dbReference type="SAM" id="MobiDB-lite"/>
    </source>
</evidence>
<comment type="pathway">
    <text evidence="1 6">Cell wall biogenesis; peptidoglycan biosynthesis.</text>
</comment>
<dbReference type="InterPro" id="IPR050979">
    <property type="entry name" value="LD-transpeptidase"/>
</dbReference>
<dbReference type="InterPro" id="IPR005490">
    <property type="entry name" value="LD_TPept_cat_dom"/>
</dbReference>
<organism evidence="10 11">
    <name type="scientific">Aequitasia blattaphilus</name>
    <dbReference type="NCBI Taxonomy" id="2949332"/>
    <lineage>
        <taxon>Bacteria</taxon>
        <taxon>Bacillati</taxon>
        <taxon>Bacillota</taxon>
        <taxon>Clostridia</taxon>
        <taxon>Lachnospirales</taxon>
        <taxon>Lachnospiraceae</taxon>
        <taxon>Aequitasia</taxon>
    </lineage>
</organism>
<evidence type="ECO:0000256" key="2">
    <source>
        <dbReference type="ARBA" id="ARBA00022679"/>
    </source>
</evidence>
<dbReference type="PANTHER" id="PTHR30582:SF33">
    <property type="entry name" value="EXPORTED PROTEIN"/>
    <property type="match status" value="1"/>
</dbReference>
<keyword evidence="4 6" id="KW-0573">Peptidoglycan synthesis</keyword>
<dbReference type="EMBL" id="JAMZFW010000004">
    <property type="protein sequence ID" value="MCP1101527.1"/>
    <property type="molecule type" value="Genomic_DNA"/>
</dbReference>
<protein>
    <submittedName>
        <fullName evidence="10">L,D-transpeptidase/peptidoglycan binding protein</fullName>
    </submittedName>
</protein>
<feature type="active site" description="Nucleophile" evidence="6">
    <location>
        <position position="543"/>
    </location>
</feature>
<evidence type="ECO:0000256" key="8">
    <source>
        <dbReference type="SAM" id="Phobius"/>
    </source>
</evidence>
<evidence type="ECO:0000259" key="9">
    <source>
        <dbReference type="PROSITE" id="PS52029"/>
    </source>
</evidence>
<comment type="caution">
    <text evidence="10">The sequence shown here is derived from an EMBL/GenBank/DDBJ whole genome shotgun (WGS) entry which is preliminary data.</text>
</comment>
<feature type="region of interest" description="Disordered" evidence="7">
    <location>
        <begin position="1"/>
        <end position="68"/>
    </location>
</feature>
<feature type="domain" description="L,D-TPase catalytic" evidence="9">
    <location>
        <begin position="441"/>
        <end position="567"/>
    </location>
</feature>
<dbReference type="SUPFAM" id="SSF143985">
    <property type="entry name" value="L,D-transpeptidase pre-catalytic domain-like"/>
    <property type="match status" value="1"/>
</dbReference>
<keyword evidence="11" id="KW-1185">Reference proteome</keyword>
<proteinExistence type="predicted"/>
<feature type="compositionally biased region" description="Basic and acidic residues" evidence="7">
    <location>
        <begin position="36"/>
        <end position="48"/>
    </location>
</feature>
<evidence type="ECO:0000256" key="4">
    <source>
        <dbReference type="ARBA" id="ARBA00022984"/>
    </source>
</evidence>
<dbReference type="InterPro" id="IPR022029">
    <property type="entry name" value="YoaR-like_PG-bd"/>
</dbReference>
<dbReference type="Pfam" id="PF03734">
    <property type="entry name" value="YkuD"/>
    <property type="match status" value="1"/>
</dbReference>
<gene>
    <name evidence="10" type="ORF">NK125_03750</name>
</gene>
<name>A0ABT1EAJ1_9FIRM</name>
<evidence type="ECO:0000256" key="1">
    <source>
        <dbReference type="ARBA" id="ARBA00004752"/>
    </source>
</evidence>
<sequence>MKTKGDMSKESIAMGTNGTHKDDIVEETMNEFYESLSKKDENKKEKEKSKNRKRKAEHNSSVPVPEPEPVVTNLVDEEVIEETVTDETVMVDETVTIEEKLEKRRKKKKAIGITLGTILGLILVVYLAGSFYFSSHFFFFTKINGTDFSLKSVEQVQAYFEEQVDNYSLTLQGNSDIEEKILGTDIDLKYVAGDDVKKLVDKQNSMLWFKALWDHPKMKANVGVEYDKEKLEARLATLECLKEENQVAPVNAHPVFKNGSFEVENEVVGSKVVREKFDEAIKTALNGFNSEINLQKAGVYETPAYTSESKEVIAAKDTMNNYLGAKVTYDFTPSEEVVDGTLISQWLSTDGKMNVSFNEDAVRAYIASLAEKYNTVGQTVDFTTPDGRAAQVNSGSFGWNINQEEEFTALTNNIKNKEEIKREPAYSSRGITHENNGFGNTYAAVDLSGQRAFFVQDGQVVLDSPVVTGNPNKGWETPPGLFFLAYKTTDQVLRGKKMPDGSYEYESPVQYWMPFNGGIGFHDASWQPVFGGDRYLTYGSRGCINMPTDQAALMYSLVYSGVPVVCYY</sequence>
<feature type="transmembrane region" description="Helical" evidence="8">
    <location>
        <begin position="110"/>
        <end position="133"/>
    </location>
</feature>
<dbReference type="PROSITE" id="PS52029">
    <property type="entry name" value="LD_TPASE"/>
    <property type="match status" value="1"/>
</dbReference>
<reference evidence="10 11" key="1">
    <citation type="journal article" date="2022" name="Genome Biol. Evol.">
        <title>Host diet, physiology and behaviors set the stage for Lachnospiraceae cladogenesis.</title>
        <authorList>
            <person name="Vera-Ponce De Leon A."/>
            <person name="Schneider M."/>
            <person name="Jahnes B.C."/>
            <person name="Sadowski V."/>
            <person name="Camuy-Velez L.A."/>
            <person name="Duan J."/>
            <person name="Sabree Z.L."/>
        </authorList>
    </citation>
    <scope>NUCLEOTIDE SEQUENCE [LARGE SCALE GENOMIC DNA]</scope>
    <source>
        <strain evidence="10 11">PAL113</strain>
    </source>
</reference>
<keyword evidence="3 6" id="KW-0133">Cell shape</keyword>
<evidence type="ECO:0000313" key="10">
    <source>
        <dbReference type="EMBL" id="MCP1101527.1"/>
    </source>
</evidence>
<evidence type="ECO:0000313" key="11">
    <source>
        <dbReference type="Proteomes" id="UP001523566"/>
    </source>
</evidence>
<keyword evidence="2" id="KW-0808">Transferase</keyword>
<dbReference type="Pfam" id="PF12229">
    <property type="entry name" value="PG_binding_4"/>
    <property type="match status" value="2"/>
</dbReference>